<reference evidence="1" key="1">
    <citation type="journal article" date="2021" name="Microb. Physiol.">
        <title>Proteogenomic Insights into the Physiology of Marine, Sulfate-Reducing, Filamentous Desulfonema limicola and Desulfonema magnum.</title>
        <authorList>
            <person name="Schnaars V."/>
            <person name="Wohlbrand L."/>
            <person name="Scheve S."/>
            <person name="Hinrichs C."/>
            <person name="Reinhardt R."/>
            <person name="Rabus R."/>
        </authorList>
    </citation>
    <scope>NUCLEOTIDE SEQUENCE</scope>
    <source>
        <strain evidence="1">5ac10</strain>
    </source>
</reference>
<evidence type="ECO:0000313" key="2">
    <source>
        <dbReference type="Proteomes" id="UP000663720"/>
    </source>
</evidence>
<sequence>MEIDSDINFNDLWCLPGAGLDLFAAGEAGAVYHYTPEIK</sequence>
<organism evidence="1 2">
    <name type="scientific">Desulfonema limicola</name>
    <dbReference type="NCBI Taxonomy" id="45656"/>
    <lineage>
        <taxon>Bacteria</taxon>
        <taxon>Pseudomonadati</taxon>
        <taxon>Thermodesulfobacteriota</taxon>
        <taxon>Desulfobacteria</taxon>
        <taxon>Desulfobacterales</taxon>
        <taxon>Desulfococcaceae</taxon>
        <taxon>Desulfonema</taxon>
    </lineage>
</organism>
<protein>
    <submittedName>
        <fullName evidence="1">Uncharacterized protein</fullName>
    </submittedName>
</protein>
<name>A0A975BD61_9BACT</name>
<keyword evidence="2" id="KW-1185">Reference proteome</keyword>
<dbReference type="KEGG" id="dli:dnl_53970"/>
<proteinExistence type="predicted"/>
<dbReference type="Proteomes" id="UP000663720">
    <property type="component" value="Chromosome"/>
</dbReference>
<dbReference type="EMBL" id="CP061799">
    <property type="protein sequence ID" value="QTA83004.1"/>
    <property type="molecule type" value="Genomic_DNA"/>
</dbReference>
<accession>A0A975BD61</accession>
<evidence type="ECO:0000313" key="1">
    <source>
        <dbReference type="EMBL" id="QTA83004.1"/>
    </source>
</evidence>
<dbReference type="AlphaFoldDB" id="A0A975BD61"/>
<gene>
    <name evidence="1" type="ORF">dnl_53970</name>
</gene>